<comment type="caution">
    <text evidence="1">The sequence shown here is derived from an EMBL/GenBank/DDBJ whole genome shotgun (WGS) entry which is preliminary data.</text>
</comment>
<organism evidence="1 2">
    <name type="scientific">candidate division WS6 bacterium OLB20</name>
    <dbReference type="NCBI Taxonomy" id="1617426"/>
    <lineage>
        <taxon>Bacteria</taxon>
        <taxon>Candidatus Dojkabacteria</taxon>
    </lineage>
</organism>
<accession>A0A136M157</accession>
<name>A0A136M157_9BACT</name>
<evidence type="ECO:0000313" key="1">
    <source>
        <dbReference type="EMBL" id="KXK27631.1"/>
    </source>
</evidence>
<dbReference type="Proteomes" id="UP000070457">
    <property type="component" value="Unassembled WGS sequence"/>
</dbReference>
<proteinExistence type="predicted"/>
<evidence type="ECO:0000313" key="2">
    <source>
        <dbReference type="Proteomes" id="UP000070457"/>
    </source>
</evidence>
<dbReference type="EMBL" id="JYNZ01000001">
    <property type="protein sequence ID" value="KXK27631.1"/>
    <property type="molecule type" value="Genomic_DNA"/>
</dbReference>
<reference evidence="1 2" key="1">
    <citation type="submission" date="2015-02" db="EMBL/GenBank/DDBJ databases">
        <title>Improved understanding of the partial-nitritation anammox process through 23 genomes representing the majority of the microbial community.</title>
        <authorList>
            <person name="Speth D.R."/>
            <person name="In T Zandt M."/>
            <person name="Guerrero Cruz S."/>
            <person name="Jetten M.S."/>
            <person name="Dutilh B.E."/>
        </authorList>
    </citation>
    <scope>NUCLEOTIDE SEQUENCE [LARGE SCALE GENOMIC DNA]</scope>
    <source>
        <strain evidence="1">OLB20</strain>
    </source>
</reference>
<protein>
    <submittedName>
        <fullName evidence="1">Uncharacterized protein</fullName>
    </submittedName>
</protein>
<gene>
    <name evidence="1" type="ORF">TR69_WS6001000075</name>
</gene>
<dbReference type="AlphaFoldDB" id="A0A136M157"/>
<sequence length="229" mass="25840">MEYGVSVTETVSQFRISDMIRSSQLDKFLEVPVLTEEQLFGLDLYRTAINRRRSEARGAHMNVTDESLGLTSASSIYYTLPFGDSTLSPYCSAAEGKLSEPGWNQLSTSPELEVNTAVSTHRYFKYNQTARVFTRTGEGNVIFKTQWKLLQSTNETGITKIADSWFITSPVIIGCYYDSRGVKPVYDLFDRPHRPAHDRPAGPVLLIRAAENLMPFTQAVLARQLKRRS</sequence>